<organism evidence="1 2">
    <name type="scientific">Pseudomonas umsongensis</name>
    <dbReference type="NCBI Taxonomy" id="198618"/>
    <lineage>
        <taxon>Bacteria</taxon>
        <taxon>Pseudomonadati</taxon>
        <taxon>Pseudomonadota</taxon>
        <taxon>Gammaproteobacteria</taxon>
        <taxon>Pseudomonadales</taxon>
        <taxon>Pseudomonadaceae</taxon>
        <taxon>Pseudomonas</taxon>
    </lineage>
</organism>
<accession>A0ABX4E3E1</accession>
<evidence type="ECO:0000313" key="1">
    <source>
        <dbReference type="EMBL" id="OXR36112.1"/>
    </source>
</evidence>
<dbReference type="RefSeq" id="WP_050511616.1">
    <property type="nucleotide sequence ID" value="NZ_CP044409.1"/>
</dbReference>
<name>A0ABX4E3E1_9PSED</name>
<dbReference type="Pfam" id="PF13489">
    <property type="entry name" value="Methyltransf_23"/>
    <property type="match status" value="1"/>
</dbReference>
<dbReference type="EMBL" id="NIWU01000001">
    <property type="protein sequence ID" value="OXR36112.1"/>
    <property type="molecule type" value="Genomic_DNA"/>
</dbReference>
<gene>
    <name evidence="1" type="ORF">PSUM_09725</name>
</gene>
<dbReference type="GO" id="GO:0008168">
    <property type="term" value="F:methyltransferase activity"/>
    <property type="evidence" value="ECO:0007669"/>
    <property type="project" value="UniProtKB-KW"/>
</dbReference>
<dbReference type="InterPro" id="IPR029063">
    <property type="entry name" value="SAM-dependent_MTases_sf"/>
</dbReference>
<dbReference type="Proteomes" id="UP000215455">
    <property type="component" value="Unassembled WGS sequence"/>
</dbReference>
<dbReference type="SUPFAM" id="SSF53335">
    <property type="entry name" value="S-adenosyl-L-methionine-dependent methyltransferases"/>
    <property type="match status" value="1"/>
</dbReference>
<keyword evidence="1" id="KW-0489">Methyltransferase</keyword>
<proteinExistence type="predicted"/>
<reference evidence="1 2" key="1">
    <citation type="submission" date="2017-06" db="EMBL/GenBank/DDBJ databases">
        <authorList>
            <person name="Furmanczyk E.M."/>
        </authorList>
    </citation>
    <scope>NUCLEOTIDE SEQUENCE [LARGE SCALE GENOMIC DNA]</scope>
    <source>
        <strain evidence="1 2">DSM 16611</strain>
    </source>
</reference>
<dbReference type="PANTHER" id="PTHR43861:SF5">
    <property type="entry name" value="BLL5978 PROTEIN"/>
    <property type="match status" value="1"/>
</dbReference>
<dbReference type="GO" id="GO:0032259">
    <property type="term" value="P:methylation"/>
    <property type="evidence" value="ECO:0007669"/>
    <property type="project" value="UniProtKB-KW"/>
</dbReference>
<protein>
    <submittedName>
        <fullName evidence="1">Class I SAM-dependent methyltransferase</fullName>
    </submittedName>
</protein>
<dbReference type="Gene3D" id="3.40.50.150">
    <property type="entry name" value="Vaccinia Virus protein VP39"/>
    <property type="match status" value="1"/>
</dbReference>
<keyword evidence="2" id="KW-1185">Reference proteome</keyword>
<keyword evidence="1" id="KW-0808">Transferase</keyword>
<sequence>MNATIEQEYLQLLQMPDTFRAQKMNCELCNSKDHWVLLESVQGPGDQTVALPVLGCQDCGHIFQQYRFDQAFYDAYYDKYYRLSLFGNTGPERAFFLDQVRRGEHLCRYLQDVLPAKGKMLDVGCSSGGLMIPFAKRGWTVRGNDPDRAYVEYGKNIGLDIDLVGAERMSPSGDYNLIIINGSLEHVHDVNRVMQLCRRASAEDGLLLIEGRALGYGIEQGFLTHNHRRYLSASSIEYLMCQHGWEPIRTTREPICGPTRPGAVFVLGRASTQRANEHLESIKTQGRMALQKTYMPSLLALRARA</sequence>
<dbReference type="CDD" id="cd02440">
    <property type="entry name" value="AdoMet_MTases"/>
    <property type="match status" value="1"/>
</dbReference>
<dbReference type="PANTHER" id="PTHR43861">
    <property type="entry name" value="TRANS-ACONITATE 2-METHYLTRANSFERASE-RELATED"/>
    <property type="match status" value="1"/>
</dbReference>
<comment type="caution">
    <text evidence="1">The sequence shown here is derived from an EMBL/GenBank/DDBJ whole genome shotgun (WGS) entry which is preliminary data.</text>
</comment>
<evidence type="ECO:0000313" key="2">
    <source>
        <dbReference type="Proteomes" id="UP000215455"/>
    </source>
</evidence>